<reference evidence="1" key="1">
    <citation type="submission" date="2023-05" db="EMBL/GenBank/DDBJ databases">
        <authorList>
            <consortium name="ELIXIR-Norway"/>
        </authorList>
    </citation>
    <scope>NUCLEOTIDE SEQUENCE</scope>
</reference>
<dbReference type="Proteomes" id="UP001162501">
    <property type="component" value="Chromosome 9"/>
</dbReference>
<gene>
    <name evidence="1" type="ORF">MRATA1EN22A_LOCUS28192</name>
</gene>
<name>A0AC60AAL7_RANTA</name>
<sequence>MSIESPLAEPVHWVTEVKQGKHSLFDQNFCRLMDLLLELPESFLVKISLNKNSKSVQQEIPLLLSDHSRNLIRIPNCPLLISGLDGVHSAKHLLGWFSQYPLQT</sequence>
<evidence type="ECO:0000313" key="2">
    <source>
        <dbReference type="Proteomes" id="UP001162501"/>
    </source>
</evidence>
<protein>
    <submittedName>
        <fullName evidence="1">Uncharacterized protein</fullName>
    </submittedName>
</protein>
<reference evidence="1" key="2">
    <citation type="submission" date="2025-03" db="EMBL/GenBank/DDBJ databases">
        <authorList>
            <consortium name="ELIXIR-Norway"/>
            <consortium name="Elixir Norway"/>
        </authorList>
    </citation>
    <scope>NUCLEOTIDE SEQUENCE</scope>
</reference>
<proteinExistence type="predicted"/>
<accession>A0AC60AAL7</accession>
<evidence type="ECO:0000313" key="1">
    <source>
        <dbReference type="EMBL" id="CAN0570745.1"/>
    </source>
</evidence>
<organism evidence="1 2">
    <name type="scientific">Rangifer tarandus platyrhynchus</name>
    <name type="common">Svalbard reindeer</name>
    <dbReference type="NCBI Taxonomy" id="3082113"/>
    <lineage>
        <taxon>Eukaryota</taxon>
        <taxon>Metazoa</taxon>
        <taxon>Chordata</taxon>
        <taxon>Craniata</taxon>
        <taxon>Vertebrata</taxon>
        <taxon>Euteleostomi</taxon>
        <taxon>Mammalia</taxon>
        <taxon>Eutheria</taxon>
        <taxon>Laurasiatheria</taxon>
        <taxon>Artiodactyla</taxon>
        <taxon>Ruminantia</taxon>
        <taxon>Pecora</taxon>
        <taxon>Cervidae</taxon>
        <taxon>Odocoileinae</taxon>
        <taxon>Rangifer</taxon>
    </lineage>
</organism>
<dbReference type="EMBL" id="OX596093">
    <property type="protein sequence ID" value="CAN0570745.1"/>
    <property type="molecule type" value="Genomic_DNA"/>
</dbReference>